<gene>
    <name evidence="7" type="ORF">ILEXP_LOCUS5764</name>
</gene>
<dbReference type="PANTHER" id="PTHR47994:SF5">
    <property type="entry name" value="F14D16.11-RELATED"/>
    <property type="match status" value="1"/>
</dbReference>
<comment type="caution">
    <text evidence="7">The sequence shown here is derived from an EMBL/GenBank/DDBJ whole genome shotgun (WGS) entry which is preliminary data.</text>
</comment>
<proteinExistence type="predicted"/>
<dbReference type="InterPro" id="IPR009057">
    <property type="entry name" value="Homeodomain-like_sf"/>
</dbReference>
<dbReference type="Pfam" id="PF00249">
    <property type="entry name" value="Myb_DNA-binding"/>
    <property type="match status" value="2"/>
</dbReference>
<evidence type="ECO:0000256" key="4">
    <source>
        <dbReference type="ARBA" id="ARBA00023242"/>
    </source>
</evidence>
<comment type="subcellular location">
    <subcellularLocation>
        <location evidence="1">Nucleus</location>
    </subcellularLocation>
</comment>
<dbReference type="Gene3D" id="1.10.10.60">
    <property type="entry name" value="Homeodomain-like"/>
    <property type="match status" value="2"/>
</dbReference>
<keyword evidence="3" id="KW-0238">DNA-binding</keyword>
<dbReference type="CDD" id="cd00167">
    <property type="entry name" value="SANT"/>
    <property type="match status" value="2"/>
</dbReference>
<dbReference type="SMART" id="SM00717">
    <property type="entry name" value="SANT"/>
    <property type="match status" value="2"/>
</dbReference>
<keyword evidence="8" id="KW-1185">Reference proteome</keyword>
<dbReference type="AlphaFoldDB" id="A0ABC8R0A0"/>
<keyword evidence="2" id="KW-0677">Repeat</keyword>
<sequence length="431" mass="48877">MQKNKDSADDVLPVAVTETRHCVYFKRNKRRSQVVDDDLDYSMYACVAEFVTLEAGKRMMGRSPCCDEDNLKKGPWTPEEDQKLMDYIHRHGHGSWRALPKLAGLNRCGKSCRLRWTNYLRPDIKRGKFTEEEERLIINLHERSNDREKKFSIEHFIDLSGRWSAIATRLPGRTDNEIKNFWNTHIRKKLLQMGIDPVTHRPRTDLDVLANLPHLLASANWGNPVNPWDNALTLQSDATQLAKIQLLHNILQVLSSGLPPTMEAPNFLGSARLPDHAFYNLNPDQFEGVLGNNPIALAPNPAHITPNFSSVVVPQHTNFDEYHPMANSKIFTGNNNDIDNNNYQEISGNNRFSTSYAIPSENSVPALVSASPERPSNSLREYEIMPTEINSSSSTSTTVEAWRDILDGEACESYWREIIDQASSSPWPVSP</sequence>
<evidence type="ECO:0000313" key="7">
    <source>
        <dbReference type="EMBL" id="CAK9138419.1"/>
    </source>
</evidence>
<feature type="domain" description="HTH myb-type" evidence="6">
    <location>
        <begin position="125"/>
        <end position="190"/>
    </location>
</feature>
<evidence type="ECO:0000259" key="6">
    <source>
        <dbReference type="PROSITE" id="PS51294"/>
    </source>
</evidence>
<dbReference type="PROSITE" id="PS50090">
    <property type="entry name" value="MYB_LIKE"/>
    <property type="match status" value="2"/>
</dbReference>
<dbReference type="InterPro" id="IPR015495">
    <property type="entry name" value="Myb_TF_plants"/>
</dbReference>
<name>A0ABC8R0A0_9AQUA</name>
<dbReference type="Proteomes" id="UP001642360">
    <property type="component" value="Unassembled WGS sequence"/>
</dbReference>
<feature type="domain" description="HTH myb-type" evidence="6">
    <location>
        <begin position="68"/>
        <end position="124"/>
    </location>
</feature>
<dbReference type="EMBL" id="CAUOFW020000888">
    <property type="protein sequence ID" value="CAK9138419.1"/>
    <property type="molecule type" value="Genomic_DNA"/>
</dbReference>
<accession>A0ABC8R0A0</accession>
<dbReference type="SUPFAM" id="SSF46689">
    <property type="entry name" value="Homeodomain-like"/>
    <property type="match status" value="1"/>
</dbReference>
<dbReference type="InterPro" id="IPR017930">
    <property type="entry name" value="Myb_dom"/>
</dbReference>
<dbReference type="PANTHER" id="PTHR47994">
    <property type="entry name" value="F14D16.11-RELATED"/>
    <property type="match status" value="1"/>
</dbReference>
<feature type="domain" description="Myb-like" evidence="5">
    <location>
        <begin position="68"/>
        <end position="120"/>
    </location>
</feature>
<organism evidence="7 8">
    <name type="scientific">Ilex paraguariensis</name>
    <name type="common">yerba mate</name>
    <dbReference type="NCBI Taxonomy" id="185542"/>
    <lineage>
        <taxon>Eukaryota</taxon>
        <taxon>Viridiplantae</taxon>
        <taxon>Streptophyta</taxon>
        <taxon>Embryophyta</taxon>
        <taxon>Tracheophyta</taxon>
        <taxon>Spermatophyta</taxon>
        <taxon>Magnoliopsida</taxon>
        <taxon>eudicotyledons</taxon>
        <taxon>Gunneridae</taxon>
        <taxon>Pentapetalae</taxon>
        <taxon>asterids</taxon>
        <taxon>campanulids</taxon>
        <taxon>Aquifoliales</taxon>
        <taxon>Aquifoliaceae</taxon>
        <taxon>Ilex</taxon>
    </lineage>
</organism>
<dbReference type="PROSITE" id="PS51294">
    <property type="entry name" value="HTH_MYB"/>
    <property type="match status" value="2"/>
</dbReference>
<dbReference type="InterPro" id="IPR001005">
    <property type="entry name" value="SANT/Myb"/>
</dbReference>
<evidence type="ECO:0000256" key="2">
    <source>
        <dbReference type="ARBA" id="ARBA00022737"/>
    </source>
</evidence>
<evidence type="ECO:0000313" key="8">
    <source>
        <dbReference type="Proteomes" id="UP001642360"/>
    </source>
</evidence>
<dbReference type="GO" id="GO:0003677">
    <property type="term" value="F:DNA binding"/>
    <property type="evidence" value="ECO:0007669"/>
    <property type="project" value="UniProtKB-KW"/>
</dbReference>
<dbReference type="GO" id="GO:0005634">
    <property type="term" value="C:nucleus"/>
    <property type="evidence" value="ECO:0007669"/>
    <property type="project" value="UniProtKB-SubCell"/>
</dbReference>
<reference evidence="7 8" key="1">
    <citation type="submission" date="2024-02" db="EMBL/GenBank/DDBJ databases">
        <authorList>
            <person name="Vignale AGUSTIN F."/>
            <person name="Sosa J E."/>
            <person name="Modenutti C."/>
        </authorList>
    </citation>
    <scope>NUCLEOTIDE SEQUENCE [LARGE SCALE GENOMIC DNA]</scope>
</reference>
<evidence type="ECO:0000256" key="1">
    <source>
        <dbReference type="ARBA" id="ARBA00004123"/>
    </source>
</evidence>
<protein>
    <submittedName>
        <fullName evidence="7">Uncharacterized protein</fullName>
    </submittedName>
</protein>
<dbReference type="FunFam" id="1.10.10.60:FF:000001">
    <property type="entry name" value="MYB-related transcription factor"/>
    <property type="match status" value="1"/>
</dbReference>
<evidence type="ECO:0000256" key="3">
    <source>
        <dbReference type="ARBA" id="ARBA00023125"/>
    </source>
</evidence>
<evidence type="ECO:0000259" key="5">
    <source>
        <dbReference type="PROSITE" id="PS50090"/>
    </source>
</evidence>
<feature type="domain" description="Myb-like" evidence="5">
    <location>
        <begin position="121"/>
        <end position="186"/>
    </location>
</feature>
<keyword evidence="4" id="KW-0539">Nucleus</keyword>